<evidence type="ECO:0000256" key="3">
    <source>
        <dbReference type="ARBA" id="ARBA00022989"/>
    </source>
</evidence>
<organism evidence="8 9">
    <name type="scientific">Acrasis kona</name>
    <dbReference type="NCBI Taxonomy" id="1008807"/>
    <lineage>
        <taxon>Eukaryota</taxon>
        <taxon>Discoba</taxon>
        <taxon>Heterolobosea</taxon>
        <taxon>Tetramitia</taxon>
        <taxon>Eutetramitia</taxon>
        <taxon>Acrasidae</taxon>
        <taxon>Acrasis</taxon>
    </lineage>
</organism>
<sequence length="231" mass="26979">MNLSRTISMDDSPRFPIPSTIRNEITIADDVSFRNHHSLAALEAEELNYSATDKFRHTLSRIVYSKVYWLFFFVIIALNIALLIYNVVKLLDHPKEWWYITLEFIINGFLVLDVVVRIIVEGQTYFRKWLNWLDLILTASCVISLIVYLISVQGSFEEGVGEVFDIVLVILRFATQVPRIILFIRNQWKRRDVFKKQYIDLGESAEVNLDPLPQKNHDDKSDDEVELRLSA</sequence>
<dbReference type="AlphaFoldDB" id="A0AAW2ZC84"/>
<name>A0AAW2ZC84_9EUKA</name>
<keyword evidence="2 6" id="KW-0812">Transmembrane</keyword>
<dbReference type="GO" id="GO:0005216">
    <property type="term" value="F:monoatomic ion channel activity"/>
    <property type="evidence" value="ECO:0007669"/>
    <property type="project" value="InterPro"/>
</dbReference>
<keyword evidence="9" id="KW-1185">Reference proteome</keyword>
<dbReference type="Gene3D" id="1.20.120.350">
    <property type="entry name" value="Voltage-gated potassium channels. Chain C"/>
    <property type="match status" value="1"/>
</dbReference>
<comment type="subcellular location">
    <subcellularLocation>
        <location evidence="1">Membrane</location>
        <topology evidence="1">Multi-pass membrane protein</topology>
    </subcellularLocation>
</comment>
<dbReference type="GO" id="GO:0016020">
    <property type="term" value="C:membrane"/>
    <property type="evidence" value="ECO:0007669"/>
    <property type="project" value="UniProtKB-SubCell"/>
</dbReference>
<evidence type="ECO:0000256" key="4">
    <source>
        <dbReference type="ARBA" id="ARBA00023136"/>
    </source>
</evidence>
<accession>A0AAW2ZC84</accession>
<dbReference type="PANTHER" id="PTHR38483:SF1">
    <property type="entry name" value="ION TRANSPORT DOMAIN-CONTAINING PROTEIN"/>
    <property type="match status" value="1"/>
</dbReference>
<dbReference type="Proteomes" id="UP001431209">
    <property type="component" value="Unassembled WGS sequence"/>
</dbReference>
<reference evidence="8 9" key="1">
    <citation type="submission" date="2024-03" db="EMBL/GenBank/DDBJ databases">
        <title>The Acrasis kona genome and developmental transcriptomes reveal deep origins of eukaryotic multicellular pathways.</title>
        <authorList>
            <person name="Sheikh S."/>
            <person name="Fu C.-J."/>
            <person name="Brown M.W."/>
            <person name="Baldauf S.L."/>
        </authorList>
    </citation>
    <scope>NUCLEOTIDE SEQUENCE [LARGE SCALE GENOMIC DNA]</scope>
    <source>
        <strain evidence="8 9">ATCC MYA-3509</strain>
    </source>
</reference>
<evidence type="ECO:0000259" key="7">
    <source>
        <dbReference type="Pfam" id="PF00520"/>
    </source>
</evidence>
<feature type="transmembrane region" description="Helical" evidence="6">
    <location>
        <begin position="163"/>
        <end position="184"/>
    </location>
</feature>
<evidence type="ECO:0000313" key="9">
    <source>
        <dbReference type="Proteomes" id="UP001431209"/>
    </source>
</evidence>
<evidence type="ECO:0000256" key="6">
    <source>
        <dbReference type="SAM" id="Phobius"/>
    </source>
</evidence>
<dbReference type="PANTHER" id="PTHR38483">
    <property type="entry name" value="CHROMOSOME 1, WHOLE GENOME SHOTGUN SEQUENCE"/>
    <property type="match status" value="1"/>
</dbReference>
<comment type="caution">
    <text evidence="8">The sequence shown here is derived from an EMBL/GenBank/DDBJ whole genome shotgun (WGS) entry which is preliminary data.</text>
</comment>
<keyword evidence="3 6" id="KW-1133">Transmembrane helix</keyword>
<dbReference type="InterPro" id="IPR027359">
    <property type="entry name" value="Volt_channel_dom_sf"/>
</dbReference>
<feature type="domain" description="Ion transport" evidence="7">
    <location>
        <begin position="68"/>
        <end position="185"/>
    </location>
</feature>
<dbReference type="EMBL" id="JAOPGA020001266">
    <property type="protein sequence ID" value="KAL0486781.1"/>
    <property type="molecule type" value="Genomic_DNA"/>
</dbReference>
<feature type="transmembrane region" description="Helical" evidence="6">
    <location>
        <begin position="97"/>
        <end position="120"/>
    </location>
</feature>
<keyword evidence="4 6" id="KW-0472">Membrane</keyword>
<proteinExistence type="predicted"/>
<evidence type="ECO:0000313" key="8">
    <source>
        <dbReference type="EMBL" id="KAL0486781.1"/>
    </source>
</evidence>
<feature type="transmembrane region" description="Helical" evidence="6">
    <location>
        <begin position="67"/>
        <end position="85"/>
    </location>
</feature>
<evidence type="ECO:0000256" key="2">
    <source>
        <dbReference type="ARBA" id="ARBA00022692"/>
    </source>
</evidence>
<dbReference type="InterPro" id="IPR005821">
    <property type="entry name" value="Ion_trans_dom"/>
</dbReference>
<evidence type="ECO:0000256" key="1">
    <source>
        <dbReference type="ARBA" id="ARBA00004141"/>
    </source>
</evidence>
<protein>
    <submittedName>
        <fullName evidence="8">Cation channel protein</fullName>
    </submittedName>
</protein>
<gene>
    <name evidence="8" type="ORF">AKO1_012091</name>
</gene>
<evidence type="ECO:0000256" key="5">
    <source>
        <dbReference type="SAM" id="MobiDB-lite"/>
    </source>
</evidence>
<feature type="region of interest" description="Disordered" evidence="5">
    <location>
        <begin position="211"/>
        <end position="231"/>
    </location>
</feature>
<dbReference type="SUPFAM" id="SSF81324">
    <property type="entry name" value="Voltage-gated potassium channels"/>
    <property type="match status" value="1"/>
</dbReference>
<feature type="transmembrane region" description="Helical" evidence="6">
    <location>
        <begin position="132"/>
        <end position="151"/>
    </location>
</feature>
<dbReference type="Pfam" id="PF00520">
    <property type="entry name" value="Ion_trans"/>
    <property type="match status" value="1"/>
</dbReference>